<reference evidence="1" key="2">
    <citation type="journal article" date="2015" name="Fish Shellfish Immunol.">
        <title>Early steps in the European eel (Anguilla anguilla)-Vibrio vulnificus interaction in the gills: Role of the RtxA13 toxin.</title>
        <authorList>
            <person name="Callol A."/>
            <person name="Pajuelo D."/>
            <person name="Ebbesson L."/>
            <person name="Teles M."/>
            <person name="MacKenzie S."/>
            <person name="Amaro C."/>
        </authorList>
    </citation>
    <scope>NUCLEOTIDE SEQUENCE</scope>
</reference>
<dbReference type="AlphaFoldDB" id="A0A0E9SU03"/>
<organism evidence="1">
    <name type="scientific">Anguilla anguilla</name>
    <name type="common">European freshwater eel</name>
    <name type="synonym">Muraena anguilla</name>
    <dbReference type="NCBI Taxonomy" id="7936"/>
    <lineage>
        <taxon>Eukaryota</taxon>
        <taxon>Metazoa</taxon>
        <taxon>Chordata</taxon>
        <taxon>Craniata</taxon>
        <taxon>Vertebrata</taxon>
        <taxon>Euteleostomi</taxon>
        <taxon>Actinopterygii</taxon>
        <taxon>Neopterygii</taxon>
        <taxon>Teleostei</taxon>
        <taxon>Anguilliformes</taxon>
        <taxon>Anguillidae</taxon>
        <taxon>Anguilla</taxon>
    </lineage>
</organism>
<evidence type="ECO:0000313" key="1">
    <source>
        <dbReference type="EMBL" id="JAH44829.1"/>
    </source>
</evidence>
<dbReference type="EMBL" id="GBXM01063748">
    <property type="protein sequence ID" value="JAH44829.1"/>
    <property type="molecule type" value="Transcribed_RNA"/>
</dbReference>
<name>A0A0E9SU03_ANGAN</name>
<sequence>MVKTITVFVIAMSPLVENRLSGEKALTLDFVSQNIEHF</sequence>
<protein>
    <submittedName>
        <fullName evidence="1">Uncharacterized protein</fullName>
    </submittedName>
</protein>
<proteinExistence type="predicted"/>
<reference evidence="1" key="1">
    <citation type="submission" date="2014-11" db="EMBL/GenBank/DDBJ databases">
        <authorList>
            <person name="Amaro Gonzalez C."/>
        </authorList>
    </citation>
    <scope>NUCLEOTIDE SEQUENCE</scope>
</reference>
<accession>A0A0E9SU03</accession>